<comment type="caution">
    <text evidence="1">The sequence shown here is derived from an EMBL/GenBank/DDBJ whole genome shotgun (WGS) entry which is preliminary data.</text>
</comment>
<gene>
    <name evidence="1" type="ORF">OPT61_g8372</name>
</gene>
<protein>
    <submittedName>
        <fullName evidence="1">Uncharacterized protein</fullName>
    </submittedName>
</protein>
<organism evidence="1 2">
    <name type="scientific">Boeremia exigua</name>
    <dbReference type="NCBI Taxonomy" id="749465"/>
    <lineage>
        <taxon>Eukaryota</taxon>
        <taxon>Fungi</taxon>
        <taxon>Dikarya</taxon>
        <taxon>Ascomycota</taxon>
        <taxon>Pezizomycotina</taxon>
        <taxon>Dothideomycetes</taxon>
        <taxon>Pleosporomycetidae</taxon>
        <taxon>Pleosporales</taxon>
        <taxon>Pleosporineae</taxon>
        <taxon>Didymellaceae</taxon>
        <taxon>Boeremia</taxon>
    </lineage>
</organism>
<reference evidence="1" key="1">
    <citation type="submission" date="2022-11" db="EMBL/GenBank/DDBJ databases">
        <title>Genome Sequence of Boeremia exigua.</title>
        <authorList>
            <person name="Buettner E."/>
        </authorList>
    </citation>
    <scope>NUCLEOTIDE SEQUENCE</scope>
    <source>
        <strain evidence="1">CU02</strain>
    </source>
</reference>
<dbReference type="Proteomes" id="UP001153331">
    <property type="component" value="Unassembled WGS sequence"/>
</dbReference>
<keyword evidence="2" id="KW-1185">Reference proteome</keyword>
<proteinExistence type="predicted"/>
<accession>A0ACC2I073</accession>
<sequence>MVREHGSLTKDAETNEAAWEAVRGAAYGSVKWGAFFAVAGGVAYATSPLYRGLTVQFKTLDLDHALPKLTDPNLSSYIQMSAMIFGGMIEADARMVRYHQAVRSHKKLQSDMAVWRAYENEFEARGASGGQGNSGGR</sequence>
<name>A0ACC2I073_9PLEO</name>
<evidence type="ECO:0000313" key="1">
    <source>
        <dbReference type="EMBL" id="KAJ8108151.1"/>
    </source>
</evidence>
<evidence type="ECO:0000313" key="2">
    <source>
        <dbReference type="Proteomes" id="UP001153331"/>
    </source>
</evidence>
<dbReference type="EMBL" id="JAPHNI010000795">
    <property type="protein sequence ID" value="KAJ8108151.1"/>
    <property type="molecule type" value="Genomic_DNA"/>
</dbReference>